<keyword evidence="1" id="KW-1185">Reference proteome</keyword>
<dbReference type="RefSeq" id="XP_065668840.1">
    <property type="nucleotide sequence ID" value="XM_065812768.1"/>
</dbReference>
<sequence>MALKSESTGNCLLSSFSICLSGDNSLVMDLRILTAIDLYFNPSFYSNHPSFVGLCLKYPNKFSSIDNLLAVSVSSYSVDSRKLKDLVKEEALHICQEFVWSGFLCILAFSTVCFKQVQCYYRTIGSLLKYKLMFNLKIKPHILSAASDILNLSFCFKGSNPPLPYKHNHYVPLVFVPGKKCLKRKFLCKKGSNCAKQLTITMFTNKYNTNQEPPISTIADKSFLYELNNNKFITSSHRNNIFDSFIDSKSCSSYTLLPLNENDCKNKK</sequence>
<name>A0ABM4D3J5_HYDVU</name>
<evidence type="ECO:0000313" key="2">
    <source>
        <dbReference type="RefSeq" id="XP_065668840.1"/>
    </source>
</evidence>
<gene>
    <name evidence="2" type="primary">LOC136088617</name>
</gene>
<organism evidence="1 2">
    <name type="scientific">Hydra vulgaris</name>
    <name type="common">Hydra</name>
    <name type="synonym">Hydra attenuata</name>
    <dbReference type="NCBI Taxonomy" id="6087"/>
    <lineage>
        <taxon>Eukaryota</taxon>
        <taxon>Metazoa</taxon>
        <taxon>Cnidaria</taxon>
        <taxon>Hydrozoa</taxon>
        <taxon>Hydroidolina</taxon>
        <taxon>Anthoathecata</taxon>
        <taxon>Aplanulata</taxon>
        <taxon>Hydridae</taxon>
        <taxon>Hydra</taxon>
    </lineage>
</organism>
<proteinExistence type="predicted"/>
<protein>
    <submittedName>
        <fullName evidence="2">Uncharacterized protein LOC136088617</fullName>
    </submittedName>
</protein>
<dbReference type="Proteomes" id="UP001652625">
    <property type="component" value="Chromosome 12"/>
</dbReference>
<dbReference type="GeneID" id="136088617"/>
<accession>A0ABM4D3J5</accession>
<reference evidence="2" key="1">
    <citation type="submission" date="2025-08" db="UniProtKB">
        <authorList>
            <consortium name="RefSeq"/>
        </authorList>
    </citation>
    <scope>IDENTIFICATION</scope>
</reference>
<evidence type="ECO:0000313" key="1">
    <source>
        <dbReference type="Proteomes" id="UP001652625"/>
    </source>
</evidence>